<evidence type="ECO:0000313" key="1">
    <source>
        <dbReference type="EMBL" id="RCV05697.1"/>
    </source>
</evidence>
<protein>
    <submittedName>
        <fullName evidence="1">Uncharacterized protein</fullName>
    </submittedName>
</protein>
<dbReference type="OrthoDB" id="10541123at2759"/>
<dbReference type="EMBL" id="CM003528">
    <property type="protein sequence ID" value="RCV05697.1"/>
    <property type="molecule type" value="Genomic_DNA"/>
</dbReference>
<gene>
    <name evidence="1" type="ORF">SETIT_1G104100v2</name>
</gene>
<organism evidence="1">
    <name type="scientific">Setaria italica</name>
    <name type="common">Foxtail millet</name>
    <name type="synonym">Panicum italicum</name>
    <dbReference type="NCBI Taxonomy" id="4555"/>
    <lineage>
        <taxon>Eukaryota</taxon>
        <taxon>Viridiplantae</taxon>
        <taxon>Streptophyta</taxon>
        <taxon>Embryophyta</taxon>
        <taxon>Tracheophyta</taxon>
        <taxon>Spermatophyta</taxon>
        <taxon>Magnoliopsida</taxon>
        <taxon>Liliopsida</taxon>
        <taxon>Poales</taxon>
        <taxon>Poaceae</taxon>
        <taxon>PACMAD clade</taxon>
        <taxon>Panicoideae</taxon>
        <taxon>Panicodae</taxon>
        <taxon>Paniceae</taxon>
        <taxon>Cenchrinae</taxon>
        <taxon>Setaria</taxon>
    </lineage>
</organism>
<dbReference type="AlphaFoldDB" id="A0A368PIT9"/>
<proteinExistence type="predicted"/>
<accession>A0A368PIT9</accession>
<reference evidence="1" key="2">
    <citation type="submission" date="2015-07" db="EMBL/GenBank/DDBJ databases">
        <authorList>
            <person name="Noorani M."/>
        </authorList>
    </citation>
    <scope>NUCLEOTIDE SEQUENCE</scope>
    <source>
        <strain evidence="1">Yugu1</strain>
    </source>
</reference>
<name>A0A368PIT9_SETIT</name>
<reference evidence="1" key="1">
    <citation type="journal article" date="2012" name="Nat. Biotechnol.">
        <title>Reference genome sequence of the model plant Setaria.</title>
        <authorList>
            <person name="Bennetzen J.L."/>
            <person name="Schmutz J."/>
            <person name="Wang H."/>
            <person name="Percifield R."/>
            <person name="Hawkins J."/>
            <person name="Pontaroli A.C."/>
            <person name="Estep M."/>
            <person name="Feng L."/>
            <person name="Vaughn J.N."/>
            <person name="Grimwood J."/>
            <person name="Jenkins J."/>
            <person name="Barry K."/>
            <person name="Lindquist E."/>
            <person name="Hellsten U."/>
            <person name="Deshpande S."/>
            <person name="Wang X."/>
            <person name="Wu X."/>
            <person name="Mitros T."/>
            <person name="Triplett J."/>
            <person name="Yang X."/>
            <person name="Ye C.Y."/>
            <person name="Mauro-Herrera M."/>
            <person name="Wang L."/>
            <person name="Li P."/>
            <person name="Sharma M."/>
            <person name="Sharma R."/>
            <person name="Ronald P.C."/>
            <person name="Panaud O."/>
            <person name="Kellogg E.A."/>
            <person name="Brutnell T.P."/>
            <person name="Doust A.N."/>
            <person name="Tuskan G.A."/>
            <person name="Rokhsar D."/>
            <person name="Devos K.M."/>
        </authorList>
    </citation>
    <scope>NUCLEOTIDE SEQUENCE [LARGE SCALE GENOMIC DNA]</scope>
    <source>
        <strain evidence="1">Yugu1</strain>
    </source>
</reference>
<sequence>MSTFRDTETPFQEFLNHFPLVRKLMALNTKEQNQLKVPSTERMPYLSMNRTVFPTIQEQLGTKESIFKFPRMKMELGAIGRKLVKMPTHAIQPNLLLRAVRVISRSARFAF</sequence>